<evidence type="ECO:0000313" key="5">
    <source>
        <dbReference type="Proteomes" id="UP000442109"/>
    </source>
</evidence>
<evidence type="ECO:0000259" key="3">
    <source>
        <dbReference type="Pfam" id="PF12804"/>
    </source>
</evidence>
<dbReference type="Proteomes" id="UP000442109">
    <property type="component" value="Unassembled WGS sequence"/>
</dbReference>
<gene>
    <name evidence="4" type="ORF">GB996_11525</name>
</gene>
<feature type="compositionally biased region" description="Low complexity" evidence="2">
    <location>
        <begin position="1"/>
        <end position="13"/>
    </location>
</feature>
<accession>A0A844M3A0</accession>
<keyword evidence="4" id="KW-0808">Transferase</keyword>
<dbReference type="InterPro" id="IPR025877">
    <property type="entry name" value="MobA-like_NTP_Trfase"/>
</dbReference>
<name>A0A844M3A0_9GAMM</name>
<dbReference type="PANTHER" id="PTHR43777:SF1">
    <property type="entry name" value="MOLYBDENUM COFACTOR CYTIDYLYLTRANSFERASE"/>
    <property type="match status" value="1"/>
</dbReference>
<feature type="region of interest" description="Disordered" evidence="2">
    <location>
        <begin position="1"/>
        <end position="20"/>
    </location>
</feature>
<dbReference type="InterPro" id="IPR029044">
    <property type="entry name" value="Nucleotide-diphossugar_trans"/>
</dbReference>
<keyword evidence="1" id="KW-0460">Magnesium</keyword>
<dbReference type="SUPFAM" id="SSF53448">
    <property type="entry name" value="Nucleotide-diphospho-sugar transferases"/>
    <property type="match status" value="1"/>
</dbReference>
<reference evidence="4 5" key="1">
    <citation type="journal article" date="2019" name="PLoS ONE">
        <title>Pup mortality in New Zealand sea lions (Phocarctos hookeri) at Enderby Island, Auckland Islands, 2013-18.</title>
        <authorList>
            <person name="Michael S.A."/>
            <person name="Hayman D.T.S."/>
            <person name="Gray R."/>
            <person name="Zhang J."/>
            <person name="Rogers L."/>
            <person name="Roe W.D."/>
        </authorList>
    </citation>
    <scope>NUCLEOTIDE SEQUENCE [LARGE SCALE GENOMIC DNA]</scope>
    <source>
        <strain evidence="4 5">SM868</strain>
    </source>
</reference>
<dbReference type="OrthoDB" id="285216at2"/>
<comment type="caution">
    <text evidence="4">The sequence shown here is derived from an EMBL/GenBank/DDBJ whole genome shotgun (WGS) entry which is preliminary data.</text>
</comment>
<evidence type="ECO:0000313" key="4">
    <source>
        <dbReference type="EMBL" id="MUG33411.1"/>
    </source>
</evidence>
<sequence length="275" mass="29875">MSISSLSKLSELSTVPVSPQAPPEHAVILLASGSSKRLGQPKQLLTIDTQPLLEVMTQRALDTSPKAVMLVVPESHSIIHPLAKTLAAQHDVLTPVFNSCPEQGMAYSLNLGIDALNKKVAQGLSVKRVVIMGVDQILLDTPHLHQLLVSHQQAIQAVHAIGDNSVDNNSPAMNKNLADSKVVASGYSRSYKDLPELSSNKAAKPNTNITGLPITIDYELLTRWQPTLTGDKGLRDLIRSLDDRQLHVIDNIKLSLDIDTPDQLSFAQQQGWLDC</sequence>
<keyword evidence="5" id="KW-1185">Reference proteome</keyword>
<dbReference type="Gene3D" id="3.90.550.10">
    <property type="entry name" value="Spore Coat Polysaccharide Biosynthesis Protein SpsA, Chain A"/>
    <property type="match status" value="1"/>
</dbReference>
<dbReference type="Pfam" id="PF12804">
    <property type="entry name" value="NTP_transf_3"/>
    <property type="match status" value="1"/>
</dbReference>
<dbReference type="EMBL" id="WFKQ01000016">
    <property type="protein sequence ID" value="MUG33411.1"/>
    <property type="molecule type" value="Genomic_DNA"/>
</dbReference>
<dbReference type="PANTHER" id="PTHR43777">
    <property type="entry name" value="MOLYBDENUM COFACTOR CYTIDYLYLTRANSFERASE"/>
    <property type="match status" value="1"/>
</dbReference>
<evidence type="ECO:0000256" key="2">
    <source>
        <dbReference type="SAM" id="MobiDB-lite"/>
    </source>
</evidence>
<dbReference type="AlphaFoldDB" id="A0A844M3A0"/>
<evidence type="ECO:0000256" key="1">
    <source>
        <dbReference type="ARBA" id="ARBA00022842"/>
    </source>
</evidence>
<protein>
    <submittedName>
        <fullName evidence="4">NTP transferase domain-containing protein</fullName>
    </submittedName>
</protein>
<dbReference type="GO" id="GO:0016779">
    <property type="term" value="F:nucleotidyltransferase activity"/>
    <property type="evidence" value="ECO:0007669"/>
    <property type="project" value="UniProtKB-ARBA"/>
</dbReference>
<organism evidence="4 5">
    <name type="scientific">Psychrobacter sanguinis</name>
    <dbReference type="NCBI Taxonomy" id="861445"/>
    <lineage>
        <taxon>Bacteria</taxon>
        <taxon>Pseudomonadati</taxon>
        <taxon>Pseudomonadota</taxon>
        <taxon>Gammaproteobacteria</taxon>
        <taxon>Moraxellales</taxon>
        <taxon>Moraxellaceae</taxon>
        <taxon>Psychrobacter</taxon>
    </lineage>
</organism>
<proteinExistence type="predicted"/>
<feature type="domain" description="MobA-like NTP transferase" evidence="3">
    <location>
        <begin position="27"/>
        <end position="242"/>
    </location>
</feature>
<dbReference type="RefSeq" id="WP_155587757.1">
    <property type="nucleotide sequence ID" value="NZ_WFKQ01000016.1"/>
</dbReference>